<dbReference type="GO" id="GO:0015768">
    <property type="term" value="P:maltose transport"/>
    <property type="evidence" value="ECO:0007669"/>
    <property type="project" value="TreeGrafter"/>
</dbReference>
<dbReference type="FunCoup" id="A0A0M8K9Q6">
    <property type="interactions" value="93"/>
</dbReference>
<sequence length="447" mass="48506">MKRRTLLLTLITLLLAAMALAACGGGEETPPATEEPAAEQPAEPTPTEEAAMEEPTAEPEPTATEEAAAEGEGEMGPQLVIWADENRAPVMQELAEQFKEQYGVELVVQQVGFGDIREQFKVAGPAGEGPDIIIGAHDWLGELVVNGLVAPVDLGDKRDKFLDAAVQAFTYDGELYGMPYLTENLAFFYNPDLVPEAPQTWSEVREIAAQLEAEGKVKQGYVLQPGDAYHFYPIMTAFGGYVFGRDENGSYNPEDLGIDSEGTIAAAKWLDQMVKEGHLSPDVDWDTMHAMFENGEAAMFLTGPWALNRIRESGVNYAIAPIPDETSEGKPFLGVHGFMVSAFSKDPLLAQAFLTEFVATDEVMQKLFDADPRPSAYLPVREATDDPDIAAFGVAGQNADPMPAIPEMASVWEAWGNAITLVFQQQEDPEVAFKNAAEQIRAAISGQ</sequence>
<reference evidence="7 8" key="1">
    <citation type="journal article" date="2015" name="Genome Announc.">
        <title>Draft Genome Sequence of a Heterotrophic Facultative Anaerobic Thermophilic Bacterium, Ardenticatena maritima Strain 110ST.</title>
        <authorList>
            <person name="Kawaichi S."/>
            <person name="Yoshida T."/>
            <person name="Sako Y."/>
            <person name="Nakamura R."/>
        </authorList>
    </citation>
    <scope>NUCLEOTIDE SEQUENCE [LARGE SCALE GENOMIC DNA]</scope>
    <source>
        <strain evidence="7 8">110S</strain>
    </source>
</reference>
<evidence type="ECO:0000256" key="5">
    <source>
        <dbReference type="SAM" id="MobiDB-lite"/>
    </source>
</evidence>
<dbReference type="GO" id="GO:0055052">
    <property type="term" value="C:ATP-binding cassette (ABC) transporter complex, substrate-binding subunit-containing"/>
    <property type="evidence" value="ECO:0007669"/>
    <property type="project" value="TreeGrafter"/>
</dbReference>
<dbReference type="Pfam" id="PF13416">
    <property type="entry name" value="SBP_bac_8"/>
    <property type="match status" value="1"/>
</dbReference>
<dbReference type="RefSeq" id="WP_054493178.1">
    <property type="nucleotide sequence ID" value="NZ_BBZA01000137.1"/>
</dbReference>
<dbReference type="GO" id="GO:0042956">
    <property type="term" value="P:maltodextrin transmembrane transport"/>
    <property type="evidence" value="ECO:0007669"/>
    <property type="project" value="TreeGrafter"/>
</dbReference>
<keyword evidence="8" id="KW-1185">Reference proteome</keyword>
<keyword evidence="4 6" id="KW-0732">Signal</keyword>
<dbReference type="GO" id="GO:0015144">
    <property type="term" value="F:carbohydrate transmembrane transporter activity"/>
    <property type="evidence" value="ECO:0007669"/>
    <property type="project" value="InterPro"/>
</dbReference>
<dbReference type="OrthoDB" id="9766758at2"/>
<comment type="similarity">
    <text evidence="1">Belongs to the bacterial solute-binding protein 1 family.</text>
</comment>
<dbReference type="Proteomes" id="UP000037784">
    <property type="component" value="Unassembled WGS sequence"/>
</dbReference>
<evidence type="ECO:0000313" key="8">
    <source>
        <dbReference type="Proteomes" id="UP000037784"/>
    </source>
</evidence>
<dbReference type="PANTHER" id="PTHR30061:SF50">
    <property type="entry name" value="MALTOSE_MALTODEXTRIN-BINDING PERIPLASMIC PROTEIN"/>
    <property type="match status" value="1"/>
</dbReference>
<protein>
    <recommendedName>
        <fullName evidence="9">Maltose ABC transporter substrate-binding protein</fullName>
    </recommendedName>
</protein>
<name>A0A0M8K9Q6_9CHLR</name>
<dbReference type="AlphaFoldDB" id="A0A0M8K9Q6"/>
<dbReference type="InterPro" id="IPR006059">
    <property type="entry name" value="SBP"/>
</dbReference>
<evidence type="ECO:0000256" key="2">
    <source>
        <dbReference type="ARBA" id="ARBA00022448"/>
    </source>
</evidence>
<dbReference type="PROSITE" id="PS51257">
    <property type="entry name" value="PROKAR_LIPOPROTEIN"/>
    <property type="match status" value="1"/>
</dbReference>
<dbReference type="InterPro" id="IPR006060">
    <property type="entry name" value="Maltose/Cyclodextrin-bd"/>
</dbReference>
<comment type="caution">
    <text evidence="7">The sequence shown here is derived from an EMBL/GenBank/DDBJ whole genome shotgun (WGS) entry which is preliminary data.</text>
</comment>
<feature type="chain" id="PRO_5005817539" description="Maltose ABC transporter substrate-binding protein" evidence="6">
    <location>
        <begin position="22"/>
        <end position="447"/>
    </location>
</feature>
<evidence type="ECO:0000256" key="3">
    <source>
        <dbReference type="ARBA" id="ARBA00022597"/>
    </source>
</evidence>
<keyword evidence="3" id="KW-0762">Sugar transport</keyword>
<feature type="compositionally biased region" description="Low complexity" evidence="5">
    <location>
        <begin position="26"/>
        <end position="49"/>
    </location>
</feature>
<proteinExistence type="inferred from homology"/>
<dbReference type="EMBL" id="BBZA01000137">
    <property type="protein sequence ID" value="GAP63329.1"/>
    <property type="molecule type" value="Genomic_DNA"/>
</dbReference>
<dbReference type="CDD" id="cd13586">
    <property type="entry name" value="PBP2_Maltose_binding_like"/>
    <property type="match status" value="1"/>
</dbReference>
<evidence type="ECO:0008006" key="9">
    <source>
        <dbReference type="Google" id="ProtNLM"/>
    </source>
</evidence>
<organism evidence="7 8">
    <name type="scientific">Ardenticatena maritima</name>
    <dbReference type="NCBI Taxonomy" id="872965"/>
    <lineage>
        <taxon>Bacteria</taxon>
        <taxon>Bacillati</taxon>
        <taxon>Chloroflexota</taxon>
        <taxon>Ardenticatenia</taxon>
        <taxon>Ardenticatenales</taxon>
        <taxon>Ardenticatenaceae</taxon>
        <taxon>Ardenticatena</taxon>
    </lineage>
</organism>
<evidence type="ECO:0000256" key="1">
    <source>
        <dbReference type="ARBA" id="ARBA00008520"/>
    </source>
</evidence>
<dbReference type="PRINTS" id="PR00181">
    <property type="entry name" value="MALTOSEBP"/>
</dbReference>
<gene>
    <name evidence="7" type="ORF">ARMA_1752</name>
</gene>
<feature type="region of interest" description="Disordered" evidence="5">
    <location>
        <begin position="26"/>
        <end position="74"/>
    </location>
</feature>
<dbReference type="SUPFAM" id="SSF53850">
    <property type="entry name" value="Periplasmic binding protein-like II"/>
    <property type="match status" value="1"/>
</dbReference>
<keyword evidence="2" id="KW-0813">Transport</keyword>
<feature type="signal peptide" evidence="6">
    <location>
        <begin position="1"/>
        <end position="21"/>
    </location>
</feature>
<evidence type="ECO:0000256" key="6">
    <source>
        <dbReference type="SAM" id="SignalP"/>
    </source>
</evidence>
<dbReference type="InParanoid" id="A0A0M8K9Q6"/>
<evidence type="ECO:0000256" key="4">
    <source>
        <dbReference type="ARBA" id="ARBA00022729"/>
    </source>
</evidence>
<evidence type="ECO:0000313" key="7">
    <source>
        <dbReference type="EMBL" id="GAP63329.1"/>
    </source>
</evidence>
<reference evidence="8" key="2">
    <citation type="submission" date="2015-08" db="EMBL/GenBank/DDBJ databases">
        <title>Draft Genome Sequence of a Heterotrophic Facultative Anaerobic Bacterium Ardenticatena maritima Strain 110S.</title>
        <authorList>
            <person name="Kawaichi S."/>
            <person name="Yoshida T."/>
            <person name="Sako Y."/>
            <person name="Nakamura R."/>
        </authorList>
    </citation>
    <scope>NUCLEOTIDE SEQUENCE [LARGE SCALE GENOMIC DNA]</scope>
    <source>
        <strain evidence="8">110S</strain>
    </source>
</reference>
<dbReference type="Gene3D" id="3.40.190.10">
    <property type="entry name" value="Periplasmic binding protein-like II"/>
    <property type="match status" value="2"/>
</dbReference>
<accession>A0A0M8K9Q6</accession>
<dbReference type="PANTHER" id="PTHR30061">
    <property type="entry name" value="MALTOSE-BINDING PERIPLASMIC PROTEIN"/>
    <property type="match status" value="1"/>
</dbReference>
<dbReference type="GO" id="GO:1901982">
    <property type="term" value="F:maltose binding"/>
    <property type="evidence" value="ECO:0007669"/>
    <property type="project" value="TreeGrafter"/>
</dbReference>
<dbReference type="STRING" id="872965.SE16_09005"/>